<dbReference type="AlphaFoldDB" id="A0A0E0B055"/>
<protein>
    <submittedName>
        <fullName evidence="1">Uncharacterized protein</fullName>
    </submittedName>
</protein>
<evidence type="ECO:0000313" key="2">
    <source>
        <dbReference type="Proteomes" id="UP000026961"/>
    </source>
</evidence>
<reference evidence="1" key="1">
    <citation type="submission" date="2015-04" db="UniProtKB">
        <authorList>
            <consortium name="EnsemblPlants"/>
        </authorList>
    </citation>
    <scope>IDENTIFICATION</scope>
</reference>
<keyword evidence="2" id="KW-1185">Reference proteome</keyword>
<reference evidence="1" key="2">
    <citation type="submission" date="2018-05" db="EMBL/GenBank/DDBJ databases">
        <title>OgluRS3 (Oryza glumaepatula Reference Sequence Version 3).</title>
        <authorList>
            <person name="Zhang J."/>
            <person name="Kudrna D."/>
            <person name="Lee S."/>
            <person name="Talag J."/>
            <person name="Welchert J."/>
            <person name="Wing R.A."/>
        </authorList>
    </citation>
    <scope>NUCLEOTIDE SEQUENCE [LARGE SCALE GENOMIC DNA]</scope>
</reference>
<sequence>MENPGVERIPVYASIDVRLSCDEILFRPTPRRNERGCCGGDGCTARRDSDATATACSLLRQLTPPVATFSLVSSFPSLLP</sequence>
<accession>A0A0E0B055</accession>
<organism evidence="1">
    <name type="scientific">Oryza glumipatula</name>
    <dbReference type="NCBI Taxonomy" id="40148"/>
    <lineage>
        <taxon>Eukaryota</taxon>
        <taxon>Viridiplantae</taxon>
        <taxon>Streptophyta</taxon>
        <taxon>Embryophyta</taxon>
        <taxon>Tracheophyta</taxon>
        <taxon>Spermatophyta</taxon>
        <taxon>Magnoliopsida</taxon>
        <taxon>Liliopsida</taxon>
        <taxon>Poales</taxon>
        <taxon>Poaceae</taxon>
        <taxon>BOP clade</taxon>
        <taxon>Oryzoideae</taxon>
        <taxon>Oryzeae</taxon>
        <taxon>Oryzinae</taxon>
        <taxon>Oryza</taxon>
    </lineage>
</organism>
<evidence type="ECO:0000313" key="1">
    <source>
        <dbReference type="EnsemblPlants" id="OGLUM09G02720.1"/>
    </source>
</evidence>
<proteinExistence type="predicted"/>
<dbReference type="Proteomes" id="UP000026961">
    <property type="component" value="Chromosome 9"/>
</dbReference>
<name>A0A0E0B055_9ORYZ</name>
<dbReference type="HOGENOM" id="CLU_2593709_0_0_1"/>
<dbReference type="EnsemblPlants" id="OGLUM09G02720.1">
    <property type="protein sequence ID" value="OGLUM09G02720.1"/>
    <property type="gene ID" value="OGLUM09G02720"/>
</dbReference>
<dbReference type="Gramene" id="OGLUM09G02720.1">
    <property type="protein sequence ID" value="OGLUM09G02720.1"/>
    <property type="gene ID" value="OGLUM09G02720"/>
</dbReference>